<keyword evidence="3 11" id="KW-0813">Transport</keyword>
<keyword evidence="10 11" id="KW-0066">ATP synthesis</keyword>
<dbReference type="GO" id="GO:0046933">
    <property type="term" value="F:proton-transporting ATP synthase activity, rotational mechanism"/>
    <property type="evidence" value="ECO:0007669"/>
    <property type="project" value="UniProtKB-UniRule"/>
</dbReference>
<evidence type="ECO:0000256" key="10">
    <source>
        <dbReference type="ARBA" id="ARBA00023310"/>
    </source>
</evidence>
<gene>
    <name evidence="11" type="primary">atpB</name>
    <name evidence="13" type="ORF">DCMF_15420</name>
</gene>
<evidence type="ECO:0000256" key="3">
    <source>
        <dbReference type="ARBA" id="ARBA00022448"/>
    </source>
</evidence>
<dbReference type="Proteomes" id="UP000323521">
    <property type="component" value="Chromosome"/>
</dbReference>
<keyword evidence="6 11" id="KW-0375">Hydrogen ion transport</keyword>
<dbReference type="PANTHER" id="PTHR42823">
    <property type="entry name" value="ATP SYNTHASE SUBUNIT A, CHLOROPLASTIC"/>
    <property type="match status" value="1"/>
</dbReference>
<dbReference type="GO" id="GO:0042777">
    <property type="term" value="P:proton motive force-driven plasma membrane ATP synthesis"/>
    <property type="evidence" value="ECO:0007669"/>
    <property type="project" value="TreeGrafter"/>
</dbReference>
<accession>A0A3G1KU52</accession>
<keyword evidence="8 11" id="KW-0406">Ion transport</keyword>
<evidence type="ECO:0000256" key="12">
    <source>
        <dbReference type="RuleBase" id="RU000483"/>
    </source>
</evidence>
<dbReference type="NCBIfam" id="TIGR01131">
    <property type="entry name" value="ATP_synt_6_or_A"/>
    <property type="match status" value="1"/>
</dbReference>
<protein>
    <recommendedName>
        <fullName evidence="11 12">ATP synthase subunit a</fullName>
    </recommendedName>
    <alternativeName>
        <fullName evidence="11">ATP synthase F0 sector subunit a</fullName>
    </alternativeName>
    <alternativeName>
        <fullName evidence="11">F-ATPase subunit 6</fullName>
    </alternativeName>
</protein>
<dbReference type="AlphaFoldDB" id="A0A3G1KU52"/>
<dbReference type="PRINTS" id="PR00123">
    <property type="entry name" value="ATPASEA"/>
</dbReference>
<dbReference type="InterPro" id="IPR023011">
    <property type="entry name" value="ATP_synth_F0_asu_AS"/>
</dbReference>
<sequence length="244" mass="27082">MEHAQVIWNFFGLEVNAKTMIMTWIVMAVLLILAFFVRSGADMRNPGRIANFFEWVFDFVSGLVKANIDEKRGANLMSLLVTLILFIFFSNLLGLFPNLTFGVFGHIVEGPTMASPTADLNTTLALAVLVNVLAIILGINYQRGHYFKHYLEPFPPFIFIHLVELLAKPVTMAFRLYGNIFAGETLIALILSMPILGLVFGGFIPQIVWLGFSIFVGAIQSFVFTVLTIVYISQAIGAAEAESH</sequence>
<comment type="subcellular location">
    <subcellularLocation>
        <location evidence="11 12">Cell membrane</location>
        <topology evidence="11 12">Multi-pass membrane protein</topology>
    </subcellularLocation>
    <subcellularLocation>
        <location evidence="1">Membrane</location>
        <topology evidence="1">Multi-pass membrane protein</topology>
    </subcellularLocation>
</comment>
<dbReference type="Pfam" id="PF00119">
    <property type="entry name" value="ATP-synt_A"/>
    <property type="match status" value="1"/>
</dbReference>
<dbReference type="GO" id="GO:0045259">
    <property type="term" value="C:proton-transporting ATP synthase complex"/>
    <property type="evidence" value="ECO:0007669"/>
    <property type="project" value="UniProtKB-KW"/>
</dbReference>
<dbReference type="PROSITE" id="PS00449">
    <property type="entry name" value="ATPASE_A"/>
    <property type="match status" value="1"/>
</dbReference>
<evidence type="ECO:0000256" key="11">
    <source>
        <dbReference type="HAMAP-Rule" id="MF_01393"/>
    </source>
</evidence>
<dbReference type="InterPro" id="IPR035908">
    <property type="entry name" value="F0_ATP_A_sf"/>
</dbReference>
<dbReference type="RefSeq" id="WP_148135248.1">
    <property type="nucleotide sequence ID" value="NZ_CP017634.1"/>
</dbReference>
<evidence type="ECO:0000256" key="5">
    <source>
        <dbReference type="ARBA" id="ARBA00022692"/>
    </source>
</evidence>
<organism evidence="13 14">
    <name type="scientific">Formimonas warabiya</name>
    <dbReference type="NCBI Taxonomy" id="1761012"/>
    <lineage>
        <taxon>Bacteria</taxon>
        <taxon>Bacillati</taxon>
        <taxon>Bacillota</taxon>
        <taxon>Clostridia</taxon>
        <taxon>Eubacteriales</taxon>
        <taxon>Peptococcaceae</taxon>
        <taxon>Candidatus Formimonas</taxon>
    </lineage>
</organism>
<evidence type="ECO:0000256" key="4">
    <source>
        <dbReference type="ARBA" id="ARBA00022547"/>
    </source>
</evidence>
<proteinExistence type="inferred from homology"/>
<comment type="similarity">
    <text evidence="2 11 12">Belongs to the ATPase A chain family.</text>
</comment>
<dbReference type="OrthoDB" id="9789241at2"/>
<dbReference type="EMBL" id="CP017634">
    <property type="protein sequence ID" value="ATW25981.1"/>
    <property type="molecule type" value="Genomic_DNA"/>
</dbReference>
<evidence type="ECO:0000313" key="14">
    <source>
        <dbReference type="Proteomes" id="UP000323521"/>
    </source>
</evidence>
<evidence type="ECO:0000256" key="2">
    <source>
        <dbReference type="ARBA" id="ARBA00006810"/>
    </source>
</evidence>
<keyword evidence="7 11" id="KW-1133">Transmembrane helix</keyword>
<keyword evidence="4 11" id="KW-0138">CF(0)</keyword>
<evidence type="ECO:0000256" key="9">
    <source>
        <dbReference type="ARBA" id="ARBA00023136"/>
    </source>
</evidence>
<evidence type="ECO:0000256" key="7">
    <source>
        <dbReference type="ARBA" id="ARBA00022989"/>
    </source>
</evidence>
<keyword evidence="11" id="KW-1003">Cell membrane</keyword>
<dbReference type="CDD" id="cd00310">
    <property type="entry name" value="ATP-synt_Fo_a_6"/>
    <property type="match status" value="1"/>
</dbReference>
<feature type="transmembrane region" description="Helical" evidence="11">
    <location>
        <begin position="210"/>
        <end position="232"/>
    </location>
</feature>
<feature type="transmembrane region" description="Helical" evidence="11">
    <location>
        <begin position="20"/>
        <end position="37"/>
    </location>
</feature>
<dbReference type="SUPFAM" id="SSF81336">
    <property type="entry name" value="F1F0 ATP synthase subunit A"/>
    <property type="match status" value="1"/>
</dbReference>
<dbReference type="InterPro" id="IPR045082">
    <property type="entry name" value="ATP_syn_F0_a_bact/chloroplast"/>
</dbReference>
<dbReference type="HAMAP" id="MF_01393">
    <property type="entry name" value="ATP_synth_a_bact"/>
    <property type="match status" value="1"/>
</dbReference>
<evidence type="ECO:0000256" key="6">
    <source>
        <dbReference type="ARBA" id="ARBA00022781"/>
    </source>
</evidence>
<dbReference type="PANTHER" id="PTHR42823:SF3">
    <property type="entry name" value="ATP SYNTHASE SUBUNIT A, CHLOROPLASTIC"/>
    <property type="match status" value="1"/>
</dbReference>
<evidence type="ECO:0000256" key="1">
    <source>
        <dbReference type="ARBA" id="ARBA00004141"/>
    </source>
</evidence>
<evidence type="ECO:0000313" key="13">
    <source>
        <dbReference type="EMBL" id="ATW25981.1"/>
    </source>
</evidence>
<dbReference type="GO" id="GO:0005886">
    <property type="term" value="C:plasma membrane"/>
    <property type="evidence" value="ECO:0007669"/>
    <property type="project" value="UniProtKB-SubCell"/>
</dbReference>
<dbReference type="InterPro" id="IPR000568">
    <property type="entry name" value="ATP_synth_F0_asu"/>
</dbReference>
<evidence type="ECO:0000256" key="8">
    <source>
        <dbReference type="ARBA" id="ARBA00023065"/>
    </source>
</evidence>
<reference evidence="13 14" key="1">
    <citation type="submission" date="2016-10" db="EMBL/GenBank/DDBJ databases">
        <title>Complete Genome Sequence of Peptococcaceae strain DCMF.</title>
        <authorList>
            <person name="Edwards R.J."/>
            <person name="Holland S.I."/>
            <person name="Deshpande N.P."/>
            <person name="Wong Y.K."/>
            <person name="Ertan H."/>
            <person name="Manefield M."/>
            <person name="Russell T.L."/>
            <person name="Lee M.J."/>
        </authorList>
    </citation>
    <scope>NUCLEOTIDE SEQUENCE [LARGE SCALE GENOMIC DNA]</scope>
    <source>
        <strain evidence="13 14">DCMF</strain>
    </source>
</reference>
<feature type="transmembrane region" description="Helical" evidence="11">
    <location>
        <begin position="186"/>
        <end position="204"/>
    </location>
</feature>
<comment type="function">
    <text evidence="11 12">Key component of the proton channel; it plays a direct role in the translocation of protons across the membrane.</text>
</comment>
<dbReference type="KEGG" id="fwa:DCMF_15420"/>
<keyword evidence="5 11" id="KW-0812">Transmembrane</keyword>
<keyword evidence="9 11" id="KW-0472">Membrane</keyword>
<dbReference type="Gene3D" id="1.20.120.220">
    <property type="entry name" value="ATP synthase, F0 complex, subunit A"/>
    <property type="match status" value="1"/>
</dbReference>
<name>A0A3G1KU52_FORW1</name>
<feature type="transmembrane region" description="Helical" evidence="11">
    <location>
        <begin position="80"/>
        <end position="108"/>
    </location>
</feature>
<keyword evidence="14" id="KW-1185">Reference proteome</keyword>
<feature type="transmembrane region" description="Helical" evidence="11">
    <location>
        <begin position="120"/>
        <end position="142"/>
    </location>
</feature>